<dbReference type="OrthoDB" id="9798107at2"/>
<feature type="binding site" evidence="3">
    <location>
        <position position="53"/>
    </location>
    <ligand>
        <name>Mg(2+)</name>
        <dbReference type="ChEBI" id="CHEBI:18420"/>
        <label>1</label>
    </ligand>
</feature>
<organism evidence="4 5">
    <name type="scientific">Chryseobacterium aquaticum</name>
    <dbReference type="NCBI Taxonomy" id="452084"/>
    <lineage>
        <taxon>Bacteria</taxon>
        <taxon>Pseudomonadati</taxon>
        <taxon>Bacteroidota</taxon>
        <taxon>Flavobacteriia</taxon>
        <taxon>Flavobacteriales</taxon>
        <taxon>Weeksellaceae</taxon>
        <taxon>Chryseobacterium group</taxon>
        <taxon>Chryseobacterium</taxon>
    </lineage>
</organism>
<reference evidence="4 5" key="1">
    <citation type="submission" date="2015-10" db="EMBL/GenBank/DDBJ databases">
        <title>Chryseobacterium aquaticum genome.</title>
        <authorList>
            <person name="Newman J.D."/>
            <person name="Ferguson M.B."/>
            <person name="Miller J.R."/>
        </authorList>
    </citation>
    <scope>NUCLEOTIDE SEQUENCE [LARGE SCALE GENOMIC DNA]</scope>
    <source>
        <strain evidence="4 5">KCTC 12483</strain>
    </source>
</reference>
<dbReference type="GO" id="GO:0046872">
    <property type="term" value="F:metal ion binding"/>
    <property type="evidence" value="ECO:0007669"/>
    <property type="project" value="UniProtKB-KW"/>
</dbReference>
<protein>
    <recommendedName>
        <fullName evidence="6">ADP-ribosylglycohydrolase</fullName>
    </recommendedName>
</protein>
<feature type="binding site" evidence="3">
    <location>
        <position position="52"/>
    </location>
    <ligand>
        <name>Mg(2+)</name>
        <dbReference type="ChEBI" id="CHEBI:18420"/>
        <label>1</label>
    </ligand>
</feature>
<dbReference type="PANTHER" id="PTHR16222:SF24">
    <property type="entry name" value="ADP-RIBOSYLHYDROLASE ARH3"/>
    <property type="match status" value="1"/>
</dbReference>
<proteinExistence type="inferred from homology"/>
<gene>
    <name evidence="4" type="ORF">AR438_09250</name>
</gene>
<dbReference type="GO" id="GO:0016787">
    <property type="term" value="F:hydrolase activity"/>
    <property type="evidence" value="ECO:0007669"/>
    <property type="project" value="UniProtKB-KW"/>
</dbReference>
<evidence type="ECO:0000313" key="5">
    <source>
        <dbReference type="Proteomes" id="UP000051682"/>
    </source>
</evidence>
<feature type="binding site" evidence="3">
    <location>
        <position position="254"/>
    </location>
    <ligand>
        <name>Mg(2+)</name>
        <dbReference type="ChEBI" id="CHEBI:18420"/>
        <label>1</label>
    </ligand>
</feature>
<dbReference type="AlphaFoldDB" id="A0A0Q3KNT2"/>
<keyword evidence="3" id="KW-0460">Magnesium</keyword>
<evidence type="ECO:0000256" key="1">
    <source>
        <dbReference type="ARBA" id="ARBA00010702"/>
    </source>
</evidence>
<name>A0A0Q3KNT2_9FLAO</name>
<dbReference type="InterPro" id="IPR050792">
    <property type="entry name" value="ADP-ribosylglycohydrolase"/>
</dbReference>
<evidence type="ECO:0000256" key="2">
    <source>
        <dbReference type="ARBA" id="ARBA00022801"/>
    </source>
</evidence>
<dbReference type="InterPro" id="IPR005502">
    <property type="entry name" value="Ribosyl_crysJ1"/>
</dbReference>
<dbReference type="Gene3D" id="1.10.4080.10">
    <property type="entry name" value="ADP-ribosylation/Crystallin J1"/>
    <property type="match status" value="1"/>
</dbReference>
<evidence type="ECO:0008006" key="6">
    <source>
        <dbReference type="Google" id="ProtNLM"/>
    </source>
</evidence>
<evidence type="ECO:0000313" key="4">
    <source>
        <dbReference type="EMBL" id="KQK25772.1"/>
    </source>
</evidence>
<dbReference type="PANTHER" id="PTHR16222">
    <property type="entry name" value="ADP-RIBOSYLGLYCOHYDROLASE"/>
    <property type="match status" value="1"/>
</dbReference>
<comment type="similarity">
    <text evidence="1">Belongs to the ADP-ribosylglycohydrolase family.</text>
</comment>
<dbReference type="Proteomes" id="UP000051682">
    <property type="component" value="Unassembled WGS sequence"/>
</dbReference>
<dbReference type="Pfam" id="PF03747">
    <property type="entry name" value="ADP_ribosyl_GH"/>
    <property type="match status" value="1"/>
</dbReference>
<feature type="binding site" evidence="3">
    <location>
        <position position="251"/>
    </location>
    <ligand>
        <name>Mg(2+)</name>
        <dbReference type="ChEBI" id="CHEBI:18420"/>
        <label>1</label>
    </ligand>
</feature>
<accession>A0A0Q3KNT2</accession>
<dbReference type="STRING" id="452084.AR438_09250"/>
<feature type="binding site" evidence="3">
    <location>
        <position position="253"/>
    </location>
    <ligand>
        <name>Mg(2+)</name>
        <dbReference type="ChEBI" id="CHEBI:18420"/>
        <label>1</label>
    </ligand>
</feature>
<dbReference type="EMBL" id="LLYZ01000005">
    <property type="protein sequence ID" value="KQK25772.1"/>
    <property type="molecule type" value="Genomic_DNA"/>
</dbReference>
<sequence length="301" mass="33631">MNIQDQFEACIICGAIGDAWGSSYENEVLIDDSDVYYLGEKTIRKRNWYITDDTQLSLATCEVLNKESFEPENLINKFIEYYRNNKLIGIGASTLKAILDKEAGIHWSQVGRIGEFGAGNGGAMRIAPFAFFSNITRENIFDAFRITHRNDEAFAGTLAVFLSIRAILHQTWDGENNLIEIIIPELPDTLLKDRLIEINNYGSTSKISEIARLGTNGYVVNSVPFAIYCSSKILELGFERMLQEIINSGGDTDTNASIAGQISGTLVGIKKIPQGLILKLTNLKDYKWIKEIIDKTKSKIN</sequence>
<keyword evidence="2" id="KW-0378">Hydrolase</keyword>
<keyword evidence="5" id="KW-1185">Reference proteome</keyword>
<dbReference type="InterPro" id="IPR036705">
    <property type="entry name" value="Ribosyl_crysJ1_sf"/>
</dbReference>
<comment type="caution">
    <text evidence="4">The sequence shown here is derived from an EMBL/GenBank/DDBJ whole genome shotgun (WGS) entry which is preliminary data.</text>
</comment>
<evidence type="ECO:0000256" key="3">
    <source>
        <dbReference type="PIRSR" id="PIRSR605502-1"/>
    </source>
</evidence>
<feature type="binding site" evidence="3">
    <location>
        <position position="51"/>
    </location>
    <ligand>
        <name>Mg(2+)</name>
        <dbReference type="ChEBI" id="CHEBI:18420"/>
        <label>1</label>
    </ligand>
</feature>
<dbReference type="SUPFAM" id="SSF101478">
    <property type="entry name" value="ADP-ribosylglycohydrolase"/>
    <property type="match status" value="1"/>
</dbReference>
<keyword evidence="3" id="KW-0479">Metal-binding</keyword>
<dbReference type="RefSeq" id="WP_056014609.1">
    <property type="nucleotide sequence ID" value="NZ_LLYZ01000005.1"/>
</dbReference>
<comment type="cofactor">
    <cofactor evidence="3">
        <name>Mg(2+)</name>
        <dbReference type="ChEBI" id="CHEBI:18420"/>
    </cofactor>
    <text evidence="3">Binds 2 magnesium ions per subunit.</text>
</comment>